<dbReference type="InterPro" id="IPR025452">
    <property type="entry name" value="DUF4218"/>
</dbReference>
<evidence type="ECO:0000259" key="4">
    <source>
        <dbReference type="Pfam" id="PF13963"/>
    </source>
</evidence>
<reference evidence="6" key="1">
    <citation type="submission" date="2025-08" db="UniProtKB">
        <authorList>
            <consortium name="RefSeq"/>
        </authorList>
    </citation>
    <scope>IDENTIFICATION</scope>
    <source>
        <tissue evidence="6">Leaves</tissue>
    </source>
</reference>
<feature type="domain" description="Transposase-associated" evidence="4">
    <location>
        <begin position="3"/>
        <end position="76"/>
    </location>
</feature>
<dbReference type="Proteomes" id="UP000235220">
    <property type="component" value="Chromosome 8"/>
</dbReference>
<dbReference type="Pfam" id="PF13963">
    <property type="entry name" value="Transpos_assoc"/>
    <property type="match status" value="1"/>
</dbReference>
<dbReference type="Pfam" id="PF02992">
    <property type="entry name" value="Transposase_21"/>
    <property type="match status" value="1"/>
</dbReference>
<keyword evidence="5" id="KW-1185">Reference proteome</keyword>
<dbReference type="RefSeq" id="XP_035548739.1">
    <property type="nucleotide sequence ID" value="XM_035692846.1"/>
</dbReference>
<evidence type="ECO:0000313" key="6">
    <source>
        <dbReference type="RefSeq" id="XP_035548739.1"/>
    </source>
</evidence>
<feature type="domain" description="DUF4218" evidence="3">
    <location>
        <begin position="684"/>
        <end position="796"/>
    </location>
</feature>
<evidence type="ECO:0000259" key="3">
    <source>
        <dbReference type="Pfam" id="PF13960"/>
    </source>
</evidence>
<accession>A0A6P9EMG1</accession>
<protein>
    <submittedName>
        <fullName evidence="6">Uncharacterized protein LOC108986238</fullName>
    </submittedName>
</protein>
<feature type="compositionally biased region" description="Basic and acidic residues" evidence="1">
    <location>
        <begin position="1132"/>
        <end position="1142"/>
    </location>
</feature>
<organism evidence="5 6">
    <name type="scientific">Juglans regia</name>
    <name type="common">English walnut</name>
    <dbReference type="NCBI Taxonomy" id="51240"/>
    <lineage>
        <taxon>Eukaryota</taxon>
        <taxon>Viridiplantae</taxon>
        <taxon>Streptophyta</taxon>
        <taxon>Embryophyta</taxon>
        <taxon>Tracheophyta</taxon>
        <taxon>Spermatophyta</taxon>
        <taxon>Magnoliopsida</taxon>
        <taxon>eudicotyledons</taxon>
        <taxon>Gunneridae</taxon>
        <taxon>Pentapetalae</taxon>
        <taxon>rosids</taxon>
        <taxon>fabids</taxon>
        <taxon>Fagales</taxon>
        <taxon>Juglandaceae</taxon>
        <taxon>Juglans</taxon>
    </lineage>
</organism>
<proteinExistence type="predicted"/>
<name>A0A6P9EMG1_JUGRE</name>
<dbReference type="Pfam" id="PF13952">
    <property type="entry name" value="DUF4216"/>
    <property type="match status" value="1"/>
</dbReference>
<gene>
    <name evidence="6" type="primary">LOC108986238</name>
</gene>
<dbReference type="AlphaFoldDB" id="A0A6P9EMG1"/>
<feature type="region of interest" description="Disordered" evidence="1">
    <location>
        <begin position="115"/>
        <end position="134"/>
    </location>
</feature>
<dbReference type="InterPro" id="IPR029480">
    <property type="entry name" value="Transpos_assoc"/>
</dbReference>
<dbReference type="Pfam" id="PF13960">
    <property type="entry name" value="DUF4218"/>
    <property type="match status" value="1"/>
</dbReference>
<dbReference type="GeneID" id="108986238"/>
<dbReference type="InterPro" id="IPR004242">
    <property type="entry name" value="Transposase_21"/>
</dbReference>
<evidence type="ECO:0000256" key="1">
    <source>
        <dbReference type="SAM" id="MobiDB-lite"/>
    </source>
</evidence>
<dbReference type="PANTHER" id="PTHR10775:SF177">
    <property type="entry name" value="TNP2, PARTIAL"/>
    <property type="match status" value="1"/>
</dbReference>
<dbReference type="InParanoid" id="A0A6P9EMG1"/>
<sequence>MDKSWMRIIDRFRSAEYREGVYQFITMAQAHATTNNIRCPCRTCRNNFFHPIDLVERHLFTIGIDENYTEWIFHGEEESWDANEFDDDVNEVQRDEYVDDMDEMLDDIRLGSFPNVEPIEPSTSEGPTYEEPRPKNFDQLLEDARRPLYPGCANFSKLSFIVKLLHIRTIGGWSVKSFDMLLKLLKDSFPDALLPDSYRESRRMERALGFGYMKIDVCPNDCILYWKENADKHDCPKCGMSRWVTPTTKQKKIPHKVLRYFPLKPRLKRLFMSKKTAVSMRWHNEHRVEDSNVMRHPRDSVGWKEFDQEHISFASDARNVRLGLASDGFNPFNNMSKPYSVWPVILVPYNLPPWLCMKDHFFMMSLLIPGPKAPGNEIDVYLRPLIDELVDLWENGVDTYDASTKQMFQLHAALLWTINDFPAYGNLSGWSTKGKLACPTCNGDTDSLWLKYGRKHCYMGHRRFLSPEHSWRRKKANFNGNNDHRMPPCELSGHDVLDQLNNVGDILFGKGGRKRKRRPDELNWTKTSIFFQLPYWSTLKLRHNLDVMHIEKNICDNVLGTLMSIPGKTKDSVNARRDLMILGIKKELHLQEHGQRLVMPPACYTLQGDERKGFCEWLQAVKFPDGFAGNIARCVTLNGCKISGMKSHDCHIFLQRLLPVAIAGYLRPDIRLALTELSTFFRQLCTRTLSIDVLNRLEIDIPIILCKLEIILPPAFFDVMVHLAIHLPREALYGGPVQYRWMYPFERYLGKFKRYVRNKARAEGSIAEAYIHTECLSFCSMYLHDVETRFDREERNVDVCEGRQQCEFSIFTQKVRPLGASNPTRPDNKVFAKQYWYVLNNCPEIAQYLDEHHNKLTDECVNNIEDVHESQFPIWFKERIRQLRNSSPEEVSDDLYALACGPDPWVSSYTGCIMNGTRFHTAQREEHRLTQNSGVLVPGDHQGRPIEYYGVLMDIIVLNYLGWRHVYLFKCDWFDVCDMRRGVRVGNHFTSVDSTRKSYKEEPFVLACQASQVFYLKDTSLGRNWLVVQKVTTRNVYDIPSTTVGDEDEDHLIEDEAYQDEEFSPPAHFVMEDDTCLDMPLHRNDIDPILVDDIVMLDHPDPRVEEDEFLSNYSSEDDSDWNSDNTADSSGEDGHSDHENLL</sequence>
<feature type="region of interest" description="Disordered" evidence="1">
    <location>
        <begin position="1105"/>
        <end position="1142"/>
    </location>
</feature>
<evidence type="ECO:0000259" key="2">
    <source>
        <dbReference type="Pfam" id="PF13952"/>
    </source>
</evidence>
<dbReference type="KEGG" id="jre:108986238"/>
<feature type="compositionally biased region" description="Acidic residues" evidence="1">
    <location>
        <begin position="1105"/>
        <end position="1121"/>
    </location>
</feature>
<feature type="domain" description="DUF4216" evidence="2">
    <location>
        <begin position="958"/>
        <end position="1028"/>
    </location>
</feature>
<dbReference type="PANTHER" id="PTHR10775">
    <property type="entry name" value="OS08G0208400 PROTEIN"/>
    <property type="match status" value="1"/>
</dbReference>
<dbReference type="InterPro" id="IPR025312">
    <property type="entry name" value="DUF4216"/>
</dbReference>
<evidence type="ECO:0000313" key="5">
    <source>
        <dbReference type="Proteomes" id="UP000235220"/>
    </source>
</evidence>
<dbReference type="OrthoDB" id="1878503at2759"/>